<evidence type="ECO:0000313" key="4">
    <source>
        <dbReference type="Proteomes" id="UP001383192"/>
    </source>
</evidence>
<comment type="caution">
    <text evidence="3">The sequence shown here is derived from an EMBL/GenBank/DDBJ whole genome shotgun (WGS) entry which is preliminary data.</text>
</comment>
<dbReference type="Pfam" id="PF09924">
    <property type="entry name" value="LPG_synthase_C"/>
    <property type="match status" value="1"/>
</dbReference>
<evidence type="ECO:0000256" key="1">
    <source>
        <dbReference type="SAM" id="MobiDB-lite"/>
    </source>
</evidence>
<gene>
    <name evidence="3" type="ORF">VNI00_013945</name>
</gene>
<dbReference type="EMBL" id="JAYKXP010000074">
    <property type="protein sequence ID" value="KAK7030837.1"/>
    <property type="molecule type" value="Genomic_DNA"/>
</dbReference>
<accession>A0AAW0BWD9</accession>
<organism evidence="3 4">
    <name type="scientific">Paramarasmius palmivorus</name>
    <dbReference type="NCBI Taxonomy" id="297713"/>
    <lineage>
        <taxon>Eukaryota</taxon>
        <taxon>Fungi</taxon>
        <taxon>Dikarya</taxon>
        <taxon>Basidiomycota</taxon>
        <taxon>Agaricomycotina</taxon>
        <taxon>Agaricomycetes</taxon>
        <taxon>Agaricomycetidae</taxon>
        <taxon>Agaricales</taxon>
        <taxon>Marasmiineae</taxon>
        <taxon>Marasmiaceae</taxon>
        <taxon>Paramarasmius</taxon>
    </lineage>
</organism>
<dbReference type="InterPro" id="IPR024320">
    <property type="entry name" value="LPG_synthase_C"/>
</dbReference>
<protein>
    <recommendedName>
        <fullName evidence="2">Phosphatidylglycerol lysyltransferase C-terminal domain-containing protein</fullName>
    </recommendedName>
</protein>
<evidence type="ECO:0000313" key="3">
    <source>
        <dbReference type="EMBL" id="KAK7030837.1"/>
    </source>
</evidence>
<feature type="domain" description="Phosphatidylglycerol lysyltransferase C-terminal" evidence="2">
    <location>
        <begin position="82"/>
        <end position="262"/>
    </location>
</feature>
<sequence length="460" mass="50401">MSVGNDFDDAKSSIFNFDDDELDVEEPTPSTSTSFDKSSIAHLVATYGNSSATAWLEFERYRIWQAAPGAIPQSSFSPVQGYMQRKKYVYAWGNPLVSHPSALAPTARAFIEWATKQGLKPIWCCADLALEKVLAKELAWAGVECIHEETLNPDHVVEMTSDSYRGHEGVGAVKDLKKNLRRAERAGVSVHETTGKWDERDRKEVDDGLAEWRKSKGAKGVQLASTTGQPWIDEAHRRYWVAKHEGHIVGLLILTPVQGPDTTHVTQTPTPAPTQTHKSKFSFKFGSKRSASTSSAEAESSSDESTSSPSSPTFSPQHSASSSSSSLHTTLEGCPLPHPPTSYYLIKNAISFPSAPRGTSEFLIHTCLTQLHNVSRPSKAPTVTFGITASDVLKPIDNLSGWKISSLSKVYGQVAKGAGLWKRGDFRAKFDSGREPMYVCYPQDGFGLDAIRGLLKVLRK</sequence>
<evidence type="ECO:0000259" key="2">
    <source>
        <dbReference type="Pfam" id="PF09924"/>
    </source>
</evidence>
<keyword evidence="4" id="KW-1185">Reference proteome</keyword>
<feature type="region of interest" description="Disordered" evidence="1">
    <location>
        <begin position="259"/>
        <end position="332"/>
    </location>
</feature>
<proteinExistence type="predicted"/>
<dbReference type="Proteomes" id="UP001383192">
    <property type="component" value="Unassembled WGS sequence"/>
</dbReference>
<feature type="compositionally biased region" description="Low complexity" evidence="1">
    <location>
        <begin position="260"/>
        <end position="326"/>
    </location>
</feature>
<dbReference type="AlphaFoldDB" id="A0AAW0BWD9"/>
<name>A0AAW0BWD9_9AGAR</name>
<reference evidence="3 4" key="1">
    <citation type="submission" date="2024-01" db="EMBL/GenBank/DDBJ databases">
        <title>A draft genome for a cacao thread blight-causing isolate of Paramarasmius palmivorus.</title>
        <authorList>
            <person name="Baruah I.K."/>
            <person name="Bukari Y."/>
            <person name="Amoako-Attah I."/>
            <person name="Meinhardt L.W."/>
            <person name="Bailey B.A."/>
            <person name="Cohen S.P."/>
        </authorList>
    </citation>
    <scope>NUCLEOTIDE SEQUENCE [LARGE SCALE GENOMIC DNA]</scope>
    <source>
        <strain evidence="3 4">GH-12</strain>
    </source>
</reference>